<evidence type="ECO:0000256" key="11">
    <source>
        <dbReference type="ARBA" id="ARBA00023235"/>
    </source>
</evidence>
<dbReference type="Pfam" id="PF00408">
    <property type="entry name" value="PGM_PMM_IV"/>
    <property type="match status" value="1"/>
</dbReference>
<evidence type="ECO:0000259" key="16">
    <source>
        <dbReference type="Pfam" id="PF00408"/>
    </source>
</evidence>
<comment type="similarity">
    <text evidence="5 15">Belongs to the phosphohexose mutase family.</text>
</comment>
<dbReference type="InterPro" id="IPR005841">
    <property type="entry name" value="Alpha-D-phosphohexomutase_SF"/>
</dbReference>
<dbReference type="RefSeq" id="WP_229293651.1">
    <property type="nucleotide sequence ID" value="NZ_CP086654.1"/>
</dbReference>
<evidence type="ECO:0000256" key="12">
    <source>
        <dbReference type="ARBA" id="ARBA00039995"/>
    </source>
</evidence>
<dbReference type="SUPFAM" id="SSF55957">
    <property type="entry name" value="Phosphoglucomutase, C-terminal domain"/>
    <property type="match status" value="1"/>
</dbReference>
<dbReference type="PANTHER" id="PTHR45745">
    <property type="entry name" value="PHOSPHOMANNOMUTASE 45A"/>
    <property type="match status" value="1"/>
</dbReference>
<evidence type="ECO:0000256" key="1">
    <source>
        <dbReference type="ARBA" id="ARBA00000443"/>
    </source>
</evidence>
<keyword evidence="8" id="KW-0597">Phosphoprotein</keyword>
<keyword evidence="9 15" id="KW-0479">Metal-binding</keyword>
<dbReference type="Proteomes" id="UP001197626">
    <property type="component" value="Chromosome"/>
</dbReference>
<dbReference type="PANTHER" id="PTHR45745:SF1">
    <property type="entry name" value="PHOSPHOGLUCOMUTASE 2B-RELATED"/>
    <property type="match status" value="1"/>
</dbReference>
<keyword evidence="10 15" id="KW-0460">Magnesium</keyword>
<evidence type="ECO:0000256" key="13">
    <source>
        <dbReference type="ARBA" id="ARBA00041398"/>
    </source>
</evidence>
<feature type="domain" description="Alpha-D-phosphohexomutase alpha/beta/alpha" evidence="19">
    <location>
        <begin position="310"/>
        <end position="431"/>
    </location>
</feature>
<sequence>MKAQWMSRLEESLVKDFYDQQTEEERNAAFEDKLKFGTAGIRSKFGLGPGRLNKFTVRKIALGLAQFLRRELVEPLVVIHYDTRFLSEAFAKEMAKVLATQSVYVVLSDTYKSTPELSFAVRYLKADAGIMITASHNPSDYNGIKIYNHEGGQLLPEASEQLSVAIERNESALNIEVDAFDPLMEKGLIRYLPHAVKESYIQHVTALYESIQDQGARILLTSLHGTSLPLTATILKRLGFENFDIDEAQSVPDGAFPTCTTANPEDPVAFEHAFKLAERVHSDLIIATDPDADRFGVVERYKDGSHYFFNGNEIGLLLMALRSKESIKEVQHPYIVKTIVTGATSDALAQHLGLEVVDVLTGFKFISEQLQQRENSDKQLILAYEESHGYLLQDFSRDKDAIQCIPLLVKYKQQCYQKGMTFHDVLEDIYRQVGRFEDKTLSPIYEGKEGKEKIHELMMLFKTYKESHLCGMKIKTREDYLASVCMNLETGEKHAITLPKSDVVRFTFDEGFIAVRPSGTEPKMKIYFSLNVPDFDAVIHEFQQTYL</sequence>
<dbReference type="InterPro" id="IPR016066">
    <property type="entry name" value="A-D-PHexomutase_CS"/>
</dbReference>
<evidence type="ECO:0000313" key="20">
    <source>
        <dbReference type="EMBL" id="UEX91172.1"/>
    </source>
</evidence>
<dbReference type="InterPro" id="IPR005845">
    <property type="entry name" value="A-D-PHexomutase_a/b/a-II"/>
</dbReference>
<dbReference type="InterPro" id="IPR016055">
    <property type="entry name" value="A-D-PHexomutase_a/b/a-I/II/III"/>
</dbReference>
<evidence type="ECO:0000256" key="6">
    <source>
        <dbReference type="ARBA" id="ARBA00012728"/>
    </source>
</evidence>
<accession>A0ABY3PFR1</accession>
<dbReference type="InterPro" id="IPR005844">
    <property type="entry name" value="A-D-PHexomutase_a/b/a-I"/>
</dbReference>
<dbReference type="Pfam" id="PF02880">
    <property type="entry name" value="PGM_PMM_III"/>
    <property type="match status" value="1"/>
</dbReference>
<organism evidence="20 21">
    <name type="scientific">Staphylococcus ratti</name>
    <dbReference type="NCBI Taxonomy" id="2892440"/>
    <lineage>
        <taxon>Bacteria</taxon>
        <taxon>Bacillati</taxon>
        <taxon>Bacillota</taxon>
        <taxon>Bacilli</taxon>
        <taxon>Bacillales</taxon>
        <taxon>Staphylococcaceae</taxon>
        <taxon>Staphylococcus</taxon>
    </lineage>
</organism>
<dbReference type="InterPro" id="IPR036900">
    <property type="entry name" value="A-D-PHexomutase_C_sf"/>
</dbReference>
<feature type="domain" description="Alpha-D-phosphohexomutase alpha/beta/alpha" evidence="18">
    <location>
        <begin position="199"/>
        <end position="299"/>
    </location>
</feature>
<dbReference type="SUPFAM" id="SSF53738">
    <property type="entry name" value="Phosphoglucomutase, first 3 domains"/>
    <property type="match status" value="3"/>
</dbReference>
<evidence type="ECO:0000313" key="21">
    <source>
        <dbReference type="Proteomes" id="UP001197626"/>
    </source>
</evidence>
<comment type="pathway">
    <text evidence="3">Glycolipid metabolism; diglucosyl-diacylglycerol biosynthesis.</text>
</comment>
<feature type="domain" description="Alpha-D-phosphohexomutase alpha/beta/alpha" evidence="17">
    <location>
        <begin position="34"/>
        <end position="171"/>
    </location>
</feature>
<name>A0ABY3PFR1_9STAP</name>
<keyword evidence="7" id="KW-0313">Glucose metabolism</keyword>
<dbReference type="Gene3D" id="3.30.310.50">
    <property type="entry name" value="Alpha-D-phosphohexomutase, C-terminal domain"/>
    <property type="match status" value="1"/>
</dbReference>
<comment type="cofactor">
    <cofactor evidence="2">
        <name>Mg(2+)</name>
        <dbReference type="ChEBI" id="CHEBI:18420"/>
    </cofactor>
</comment>
<proteinExistence type="inferred from homology"/>
<dbReference type="CDD" id="cd05799">
    <property type="entry name" value="PGM2"/>
    <property type="match status" value="1"/>
</dbReference>
<evidence type="ECO:0000256" key="8">
    <source>
        <dbReference type="ARBA" id="ARBA00022553"/>
    </source>
</evidence>
<evidence type="ECO:0000256" key="10">
    <source>
        <dbReference type="ARBA" id="ARBA00022842"/>
    </source>
</evidence>
<keyword evidence="21" id="KW-1185">Reference proteome</keyword>
<dbReference type="PRINTS" id="PR00509">
    <property type="entry name" value="PGMPMM"/>
</dbReference>
<feature type="domain" description="Alpha-D-phosphohexomutase C-terminal" evidence="16">
    <location>
        <begin position="500"/>
        <end position="528"/>
    </location>
</feature>
<evidence type="ECO:0000259" key="19">
    <source>
        <dbReference type="Pfam" id="PF02880"/>
    </source>
</evidence>
<evidence type="ECO:0000256" key="15">
    <source>
        <dbReference type="RuleBase" id="RU004326"/>
    </source>
</evidence>
<dbReference type="InterPro" id="IPR005843">
    <property type="entry name" value="A-D-PHexomutase_C"/>
</dbReference>
<evidence type="ECO:0000259" key="17">
    <source>
        <dbReference type="Pfam" id="PF02878"/>
    </source>
</evidence>
<dbReference type="Pfam" id="PF02879">
    <property type="entry name" value="PGM_PMM_II"/>
    <property type="match status" value="1"/>
</dbReference>
<dbReference type="InterPro" id="IPR005846">
    <property type="entry name" value="A-D-PHexomutase_a/b/a-III"/>
</dbReference>
<evidence type="ECO:0000259" key="18">
    <source>
        <dbReference type="Pfam" id="PF02879"/>
    </source>
</evidence>
<evidence type="ECO:0000256" key="5">
    <source>
        <dbReference type="ARBA" id="ARBA00010231"/>
    </source>
</evidence>
<evidence type="ECO:0000256" key="14">
    <source>
        <dbReference type="ARBA" id="ARBA00041467"/>
    </source>
</evidence>
<dbReference type="EC" id="5.4.2.2" evidence="6"/>
<reference evidence="20 21" key="1">
    <citation type="journal article" date="2022" name="Pathogens">
        <title>Staphylococcus ratti sp. nov. Isolated from a Lab Rat.</title>
        <authorList>
            <person name="Kovarovic V."/>
            <person name="Sedlacek I."/>
            <person name="Petras P."/>
            <person name="Kralova S."/>
            <person name="Maslanova I."/>
            <person name="Svec P."/>
            <person name="Neumann-Schaal M."/>
            <person name="Botka T."/>
            <person name="Gelbicova T."/>
            <person name="Stankova E."/>
            <person name="Doskar J."/>
            <person name="Pantucek R."/>
        </authorList>
    </citation>
    <scope>NUCLEOTIDE SEQUENCE [LARGE SCALE GENOMIC DNA]</scope>
    <source>
        <strain evidence="20 21">CCM 9025</strain>
    </source>
</reference>
<comment type="catalytic activity">
    <reaction evidence="1">
        <text>alpha-D-glucose 1-phosphate = alpha-D-glucose 6-phosphate</text>
        <dbReference type="Rhea" id="RHEA:23536"/>
        <dbReference type="ChEBI" id="CHEBI:58225"/>
        <dbReference type="ChEBI" id="CHEBI:58601"/>
        <dbReference type="EC" id="5.4.2.2"/>
    </reaction>
</comment>
<evidence type="ECO:0000256" key="4">
    <source>
        <dbReference type="ARBA" id="ARBA00005189"/>
    </source>
</evidence>
<dbReference type="PROSITE" id="PS00710">
    <property type="entry name" value="PGM_PMM"/>
    <property type="match status" value="1"/>
</dbReference>
<keyword evidence="7" id="KW-0119">Carbohydrate metabolism</keyword>
<dbReference type="Gene3D" id="3.40.120.10">
    <property type="entry name" value="Alpha-D-Glucose-1,6-Bisphosphate, subunit A, domain 3"/>
    <property type="match status" value="3"/>
</dbReference>
<comment type="pathway">
    <text evidence="4">Lipid metabolism.</text>
</comment>
<evidence type="ECO:0000256" key="7">
    <source>
        <dbReference type="ARBA" id="ARBA00022526"/>
    </source>
</evidence>
<gene>
    <name evidence="20" type="ORF">LN051_07975</name>
</gene>
<protein>
    <recommendedName>
        <fullName evidence="12">Phosphoglucomutase</fullName>
        <ecNumber evidence="6">5.4.2.2</ecNumber>
    </recommendedName>
    <alternativeName>
        <fullName evidence="14">Alpha-phosphoglucomutase</fullName>
    </alternativeName>
    <alternativeName>
        <fullName evidence="13">Glucose phosphomutase</fullName>
    </alternativeName>
</protein>
<evidence type="ECO:0000256" key="2">
    <source>
        <dbReference type="ARBA" id="ARBA00001946"/>
    </source>
</evidence>
<evidence type="ECO:0000256" key="9">
    <source>
        <dbReference type="ARBA" id="ARBA00022723"/>
    </source>
</evidence>
<dbReference type="EMBL" id="CP086654">
    <property type="protein sequence ID" value="UEX91172.1"/>
    <property type="molecule type" value="Genomic_DNA"/>
</dbReference>
<keyword evidence="11" id="KW-0413">Isomerase</keyword>
<dbReference type="Pfam" id="PF02878">
    <property type="entry name" value="PGM_PMM_I"/>
    <property type="match status" value="1"/>
</dbReference>
<evidence type="ECO:0000256" key="3">
    <source>
        <dbReference type="ARBA" id="ARBA00005164"/>
    </source>
</evidence>